<sequence>MNLYAARPPLTADDRTQLIGWLDLQRVLVRRKLEGLKPEDEHRSVFPTSPLMTPAGLVSHLRWNEHLWFHAVFLDEPGDNPGFQKEPESADWRADGVPLARLLDEFDTQWADSNEITAAHALDDVAKDSRFQPSLRWILIHMVEETARHVGQLDTMRELLDGETGYY</sequence>
<dbReference type="InterPro" id="IPR007061">
    <property type="entry name" value="MST-like"/>
</dbReference>
<organism evidence="1 2">
    <name type="scientific">Kribbella jiaozuonensis</name>
    <dbReference type="NCBI Taxonomy" id="2575441"/>
    <lineage>
        <taxon>Bacteria</taxon>
        <taxon>Bacillati</taxon>
        <taxon>Actinomycetota</taxon>
        <taxon>Actinomycetes</taxon>
        <taxon>Propionibacteriales</taxon>
        <taxon>Kribbellaceae</taxon>
        <taxon>Kribbella</taxon>
    </lineage>
</organism>
<dbReference type="InterPro" id="IPR034660">
    <property type="entry name" value="DinB/YfiT-like"/>
</dbReference>
<dbReference type="Proteomes" id="UP000305836">
    <property type="component" value="Unassembled WGS sequence"/>
</dbReference>
<dbReference type="Gene3D" id="1.20.120.450">
    <property type="entry name" value="dinb family like domain"/>
    <property type="match status" value="1"/>
</dbReference>
<evidence type="ECO:0000313" key="2">
    <source>
        <dbReference type="Proteomes" id="UP000305836"/>
    </source>
</evidence>
<dbReference type="AlphaFoldDB" id="A0A4U3LQF9"/>
<proteinExistence type="predicted"/>
<name>A0A4U3LQF9_9ACTN</name>
<dbReference type="SUPFAM" id="SSF109854">
    <property type="entry name" value="DinB/YfiT-like putative metalloenzymes"/>
    <property type="match status" value="1"/>
</dbReference>
<gene>
    <name evidence="1" type="ORF">FDA38_22725</name>
</gene>
<dbReference type="EMBL" id="SZPZ01000003">
    <property type="protein sequence ID" value="TKK77932.1"/>
    <property type="molecule type" value="Genomic_DNA"/>
</dbReference>
<keyword evidence="2" id="KW-1185">Reference proteome</keyword>
<evidence type="ECO:0000313" key="1">
    <source>
        <dbReference type="EMBL" id="TKK77932.1"/>
    </source>
</evidence>
<dbReference type="Pfam" id="PF04978">
    <property type="entry name" value="MST"/>
    <property type="match status" value="1"/>
</dbReference>
<comment type="caution">
    <text evidence="1">The sequence shown here is derived from an EMBL/GenBank/DDBJ whole genome shotgun (WGS) entry which is preliminary data.</text>
</comment>
<protein>
    <submittedName>
        <fullName evidence="1">DinB family protein</fullName>
    </submittedName>
</protein>
<reference evidence="1 2" key="1">
    <citation type="submission" date="2019-04" db="EMBL/GenBank/DDBJ databases">
        <title>Kribbella sp. NEAU-THZ 27 nov., a novel actinomycete isolated from soil.</title>
        <authorList>
            <person name="Duan L."/>
        </authorList>
    </citation>
    <scope>NUCLEOTIDE SEQUENCE [LARGE SCALE GENOMIC DNA]</scope>
    <source>
        <strain evidence="2">NEAU-THZ27</strain>
    </source>
</reference>
<dbReference type="OrthoDB" id="4548523at2"/>
<accession>A0A4U3LQF9</accession>
<dbReference type="RefSeq" id="WP_137256097.1">
    <property type="nucleotide sequence ID" value="NZ_JBHSPQ010000002.1"/>
</dbReference>